<proteinExistence type="predicted"/>
<evidence type="ECO:0000313" key="3">
    <source>
        <dbReference type="Proteomes" id="UP001239782"/>
    </source>
</evidence>
<name>A0AA51RVB2_9GAMM</name>
<evidence type="ECO:0000256" key="1">
    <source>
        <dbReference type="SAM" id="SignalP"/>
    </source>
</evidence>
<dbReference type="EMBL" id="CP133548">
    <property type="protein sequence ID" value="WMS88416.1"/>
    <property type="molecule type" value="Genomic_DNA"/>
</dbReference>
<reference evidence="2 3" key="1">
    <citation type="submission" date="2023-08" db="EMBL/GenBank/DDBJ databases">
        <title>Pleionea litopenaei sp. nov., isolated from stomach of juvenile Litopenaeus vannamei.</title>
        <authorList>
            <person name="Rho A.M."/>
            <person name="Hwang C.Y."/>
        </authorList>
    </citation>
    <scope>NUCLEOTIDE SEQUENCE [LARGE SCALE GENOMIC DNA]</scope>
    <source>
        <strain evidence="2 3">HL-JVS1</strain>
    </source>
</reference>
<protein>
    <recommendedName>
        <fullName evidence="4">Lipoprotein SmpA/OmlA domain-containing protein</fullName>
    </recommendedName>
</protein>
<evidence type="ECO:0008006" key="4">
    <source>
        <dbReference type="Google" id="ProtNLM"/>
    </source>
</evidence>
<dbReference type="KEGG" id="plei:Q9312_05745"/>
<accession>A0AA51RVB2</accession>
<keyword evidence="1" id="KW-0732">Signal</keyword>
<dbReference type="RefSeq" id="WP_309203630.1">
    <property type="nucleotide sequence ID" value="NZ_CP133548.1"/>
</dbReference>
<organism evidence="2 3">
    <name type="scientific">Pleionea litopenaei</name>
    <dbReference type="NCBI Taxonomy" id="3070815"/>
    <lineage>
        <taxon>Bacteria</taxon>
        <taxon>Pseudomonadati</taxon>
        <taxon>Pseudomonadota</taxon>
        <taxon>Gammaproteobacteria</taxon>
        <taxon>Oceanospirillales</taxon>
        <taxon>Pleioneaceae</taxon>
        <taxon>Pleionea</taxon>
    </lineage>
</organism>
<dbReference type="PROSITE" id="PS51257">
    <property type="entry name" value="PROKAR_LIPOPROTEIN"/>
    <property type="match status" value="1"/>
</dbReference>
<sequence length="135" mass="14660">MKKLVSTLALLFTFSILAGCVATNNTPVTTRNSELTQGNVQMNLSVGKTTKADVLEKFGAPNITTRDSAGREVWTYQRAAQVSQSSSSSTGWTIIFVNGSSKAAGFESSSRMMTLIIKFDAEDKVTDFRSRTSNF</sequence>
<keyword evidence="3" id="KW-1185">Reference proteome</keyword>
<evidence type="ECO:0000313" key="2">
    <source>
        <dbReference type="EMBL" id="WMS88416.1"/>
    </source>
</evidence>
<gene>
    <name evidence="2" type="ORF">Q9312_05745</name>
</gene>
<feature type="chain" id="PRO_5041341280" description="Lipoprotein SmpA/OmlA domain-containing protein" evidence="1">
    <location>
        <begin position="19"/>
        <end position="135"/>
    </location>
</feature>
<dbReference type="AlphaFoldDB" id="A0AA51RVB2"/>
<dbReference type="Proteomes" id="UP001239782">
    <property type="component" value="Chromosome"/>
</dbReference>
<feature type="signal peptide" evidence="1">
    <location>
        <begin position="1"/>
        <end position="18"/>
    </location>
</feature>